<dbReference type="GO" id="GO:0006913">
    <property type="term" value="P:nucleocytoplasmic transport"/>
    <property type="evidence" value="ECO:0007669"/>
    <property type="project" value="TreeGrafter"/>
</dbReference>
<organism evidence="4 5">
    <name type="scientific">Tetrahymena thermophila (strain SB210)</name>
    <dbReference type="NCBI Taxonomy" id="312017"/>
    <lineage>
        <taxon>Eukaryota</taxon>
        <taxon>Sar</taxon>
        <taxon>Alveolata</taxon>
        <taxon>Ciliophora</taxon>
        <taxon>Intramacronucleata</taxon>
        <taxon>Oligohymenophorea</taxon>
        <taxon>Hymenostomatida</taxon>
        <taxon>Tetrahymenina</taxon>
        <taxon>Tetrahymenidae</taxon>
        <taxon>Tetrahymena</taxon>
    </lineage>
</organism>
<name>I7MF45_TETTS</name>
<dbReference type="InterPro" id="IPR027038">
    <property type="entry name" value="RanGap"/>
</dbReference>
<dbReference type="GO" id="GO:0005634">
    <property type="term" value="C:nucleus"/>
    <property type="evidence" value="ECO:0007669"/>
    <property type="project" value="TreeGrafter"/>
</dbReference>
<keyword evidence="4" id="KW-0808">Transferase</keyword>
<reference evidence="5" key="1">
    <citation type="journal article" date="2006" name="PLoS Biol.">
        <title>Macronuclear genome sequence of the ciliate Tetrahymena thermophila, a model eukaryote.</title>
        <authorList>
            <person name="Eisen J.A."/>
            <person name="Coyne R.S."/>
            <person name="Wu M."/>
            <person name="Wu D."/>
            <person name="Thiagarajan M."/>
            <person name="Wortman J.R."/>
            <person name="Badger J.H."/>
            <person name="Ren Q."/>
            <person name="Amedeo P."/>
            <person name="Jones K.M."/>
            <person name="Tallon L.J."/>
            <person name="Delcher A.L."/>
            <person name="Salzberg S.L."/>
            <person name="Silva J.C."/>
            <person name="Haas B.J."/>
            <person name="Majoros W.H."/>
            <person name="Farzad M."/>
            <person name="Carlton J.M."/>
            <person name="Smith R.K. Jr."/>
            <person name="Garg J."/>
            <person name="Pearlman R.E."/>
            <person name="Karrer K.M."/>
            <person name="Sun L."/>
            <person name="Manning G."/>
            <person name="Elde N.C."/>
            <person name="Turkewitz A.P."/>
            <person name="Asai D.J."/>
            <person name="Wilkes D.E."/>
            <person name="Wang Y."/>
            <person name="Cai H."/>
            <person name="Collins K."/>
            <person name="Stewart B.A."/>
            <person name="Lee S.R."/>
            <person name="Wilamowska K."/>
            <person name="Weinberg Z."/>
            <person name="Ruzzo W.L."/>
            <person name="Wloga D."/>
            <person name="Gaertig J."/>
            <person name="Frankel J."/>
            <person name="Tsao C.-C."/>
            <person name="Gorovsky M.A."/>
            <person name="Keeling P.J."/>
            <person name="Waller R.F."/>
            <person name="Patron N.J."/>
            <person name="Cherry J.M."/>
            <person name="Stover N.A."/>
            <person name="Krieger C.J."/>
            <person name="del Toro C."/>
            <person name="Ryder H.F."/>
            <person name="Williamson S.C."/>
            <person name="Barbeau R.A."/>
            <person name="Hamilton E.P."/>
            <person name="Orias E."/>
        </authorList>
    </citation>
    <scope>NUCLEOTIDE SEQUENCE [LARGE SCALE GENOMIC DNA]</scope>
    <source>
        <strain evidence="5">SB210</strain>
    </source>
</reference>
<dbReference type="Pfam" id="PF13516">
    <property type="entry name" value="LRR_6"/>
    <property type="match status" value="2"/>
</dbReference>
<keyword evidence="3" id="KW-0677">Repeat</keyword>
<dbReference type="PANTHER" id="PTHR24113:SF12">
    <property type="entry name" value="RAN GTPASE-ACTIVATING PROTEIN 1"/>
    <property type="match status" value="1"/>
</dbReference>
<dbReference type="GO" id="GO:0005829">
    <property type="term" value="C:cytosol"/>
    <property type="evidence" value="ECO:0007669"/>
    <property type="project" value="TreeGrafter"/>
</dbReference>
<dbReference type="InterPro" id="IPR032675">
    <property type="entry name" value="LRR_dom_sf"/>
</dbReference>
<dbReference type="EMBL" id="GG662651">
    <property type="protein sequence ID" value="EAR98461.2"/>
    <property type="molecule type" value="Genomic_DNA"/>
</dbReference>
<dbReference type="SUPFAM" id="SSF52047">
    <property type="entry name" value="RNI-like"/>
    <property type="match status" value="1"/>
</dbReference>
<evidence type="ECO:0000256" key="2">
    <source>
        <dbReference type="ARBA" id="ARBA00022614"/>
    </source>
</evidence>
<dbReference type="GeneID" id="7839588"/>
<dbReference type="PANTHER" id="PTHR24113">
    <property type="entry name" value="RAN GTPASE-ACTIVATING PROTEIN 1"/>
    <property type="match status" value="1"/>
</dbReference>
<dbReference type="SMART" id="SM00368">
    <property type="entry name" value="LRR_RI"/>
    <property type="match status" value="4"/>
</dbReference>
<evidence type="ECO:0000313" key="4">
    <source>
        <dbReference type="EMBL" id="EAR98461.2"/>
    </source>
</evidence>
<dbReference type="GO" id="GO:0005096">
    <property type="term" value="F:GTPase activator activity"/>
    <property type="evidence" value="ECO:0007669"/>
    <property type="project" value="UniProtKB-KW"/>
</dbReference>
<keyword evidence="2" id="KW-0433">Leucine-rich repeat</keyword>
<dbReference type="OrthoDB" id="429162at2759"/>
<gene>
    <name evidence="4" type="ORF">TTHERM_00290890</name>
</gene>
<dbReference type="GO" id="GO:0048471">
    <property type="term" value="C:perinuclear region of cytoplasm"/>
    <property type="evidence" value="ECO:0007669"/>
    <property type="project" value="TreeGrafter"/>
</dbReference>
<keyword evidence="1" id="KW-0343">GTPase activation</keyword>
<sequence>MIDKTSNRICYQDEDLSDDGCEVVKDDLILNPQITHLHLNVSTNNIGQDGAEIIAEGLQALKDLQILFFDISHNQIGKLGAKSIAESLQDCYKLQELTLQFQGGNRIGDIGLESLSELIRKQKCLDVVKIDLSYTNYISEIGMKSLINSLILHQDNLRELTLHLRNNSILDEGASYIGEQLSAFKKLQSFSISIKDNGIKNQGYFKLIEGIQSLQPTLLDLHISATFTKPSFQTLCNTIEKLNLKKLSLDLRMSCFNYAQLEQLSRTFQNLFGSLKQVIINLSENEFEDEGVLNLIKSLNYLNIFDIKINQNKLTNDGIVKMLKYITLNMNSLNSLKFEAIEEKTNIQDNFDRRKIYLEKLIQLNYFCLNLSQNRLFVSHNKLKTTVLLLCHRQIIWEEYFSYEERIFSNQIWRVRRLVAFDTNKIFK</sequence>
<evidence type="ECO:0000313" key="5">
    <source>
        <dbReference type="Proteomes" id="UP000009168"/>
    </source>
</evidence>
<dbReference type="AlphaFoldDB" id="I7MF45"/>
<dbReference type="KEGG" id="tet:TTHERM_00290890"/>
<dbReference type="Gene3D" id="3.80.10.10">
    <property type="entry name" value="Ribonuclease Inhibitor"/>
    <property type="match status" value="2"/>
</dbReference>
<dbReference type="RefSeq" id="XP_001018706.2">
    <property type="nucleotide sequence ID" value="XM_001018706.2"/>
</dbReference>
<keyword evidence="5" id="KW-1185">Reference proteome</keyword>
<evidence type="ECO:0000256" key="3">
    <source>
        <dbReference type="ARBA" id="ARBA00022737"/>
    </source>
</evidence>
<evidence type="ECO:0000256" key="1">
    <source>
        <dbReference type="ARBA" id="ARBA00022468"/>
    </source>
</evidence>
<dbReference type="InParanoid" id="I7MF45"/>
<dbReference type="Proteomes" id="UP000009168">
    <property type="component" value="Unassembled WGS sequence"/>
</dbReference>
<keyword evidence="4" id="KW-0418">Kinase</keyword>
<protein>
    <submittedName>
        <fullName evidence="4">Kinase domain protein</fullName>
    </submittedName>
</protein>
<accession>I7MF45</accession>
<dbReference type="InterPro" id="IPR001611">
    <property type="entry name" value="Leu-rich_rpt"/>
</dbReference>
<dbReference type="GO" id="GO:0031267">
    <property type="term" value="F:small GTPase binding"/>
    <property type="evidence" value="ECO:0007669"/>
    <property type="project" value="TreeGrafter"/>
</dbReference>
<dbReference type="GO" id="GO:0016301">
    <property type="term" value="F:kinase activity"/>
    <property type="evidence" value="ECO:0007669"/>
    <property type="project" value="UniProtKB-KW"/>
</dbReference>
<proteinExistence type="predicted"/>